<organism evidence="1 2">
    <name type="scientific">Mediterraneibacter gnavus</name>
    <name type="common">Ruminococcus gnavus</name>
    <dbReference type="NCBI Taxonomy" id="33038"/>
    <lineage>
        <taxon>Bacteria</taxon>
        <taxon>Bacillati</taxon>
        <taxon>Bacillota</taxon>
        <taxon>Clostridia</taxon>
        <taxon>Lachnospirales</taxon>
        <taxon>Lachnospiraceae</taxon>
        <taxon>Mediterraneibacter</taxon>
    </lineage>
</organism>
<evidence type="ECO:0000313" key="2">
    <source>
        <dbReference type="Proteomes" id="UP001296580"/>
    </source>
</evidence>
<comment type="caution">
    <text evidence="1">The sequence shown here is derived from an EMBL/GenBank/DDBJ whole genome shotgun (WGS) entry which is preliminary data.</text>
</comment>
<protein>
    <submittedName>
        <fullName evidence="1">Uncharacterized protein</fullName>
    </submittedName>
</protein>
<dbReference type="Proteomes" id="UP001296580">
    <property type="component" value="Unassembled WGS sequence"/>
</dbReference>
<name>A0AAJ3FF08_MEDGN</name>
<reference evidence="1" key="2">
    <citation type="submission" date="2020-02" db="EMBL/GenBank/DDBJ databases">
        <authorList>
            <person name="Littmann E."/>
            <person name="Sorbara M."/>
        </authorList>
    </citation>
    <scope>NUCLEOTIDE SEQUENCE</scope>
    <source>
        <strain evidence="1">MSK.15.32</strain>
    </source>
</reference>
<proteinExistence type="predicted"/>
<reference evidence="1" key="1">
    <citation type="journal article" date="2020" name="Cell Host Microbe">
        <title>Functional and Genomic Variation between Human-Derived Isolates of Lachnospiraceae Reveals Inter- and Intra-Species Diversity.</title>
        <authorList>
            <person name="Sorbara M.T."/>
            <person name="Littmann E.R."/>
            <person name="Fontana E."/>
            <person name="Moody T.U."/>
            <person name="Kohout C.E."/>
            <person name="Gjonbalaj M."/>
            <person name="Eaton V."/>
            <person name="Seok R."/>
            <person name="Leiner I.M."/>
            <person name="Pamer E.G."/>
        </authorList>
    </citation>
    <scope>NUCLEOTIDE SEQUENCE</scope>
    <source>
        <strain evidence="1">MSK.15.32</strain>
    </source>
</reference>
<sequence>MEEKRIEVTENEELLKEEVDIYEWPDCDIVRKKCENDCIGGGAFLNTTK</sequence>
<accession>A0AAJ3FF08</accession>
<dbReference type="AlphaFoldDB" id="A0AAJ3FF08"/>
<gene>
    <name evidence="1" type="ORF">G4993_10210</name>
</gene>
<evidence type="ECO:0000313" key="1">
    <source>
        <dbReference type="EMBL" id="NSI58769.1"/>
    </source>
</evidence>
<dbReference type="RefSeq" id="WP_161206377.1">
    <property type="nucleotide sequence ID" value="NZ_JAAIMR010000018.1"/>
</dbReference>
<dbReference type="EMBL" id="JAAIRV010000018">
    <property type="protein sequence ID" value="NSI58769.1"/>
    <property type="molecule type" value="Genomic_DNA"/>
</dbReference>